<dbReference type="Pfam" id="PF00072">
    <property type="entry name" value="Response_reg"/>
    <property type="match status" value="1"/>
</dbReference>
<gene>
    <name evidence="6" type="ORF">ACMU_07845</name>
</gene>
<dbReference type="OrthoDB" id="3679796at2"/>
<dbReference type="InterPro" id="IPR036388">
    <property type="entry name" value="WH-like_DNA-bd_sf"/>
</dbReference>
<protein>
    <recommendedName>
        <fullName evidence="8">Chemotaxis protein CheY</fullName>
    </recommendedName>
</protein>
<dbReference type="InterPro" id="IPR000792">
    <property type="entry name" value="Tscrpt_reg_LuxR_C"/>
</dbReference>
<dbReference type="SMART" id="SM00421">
    <property type="entry name" value="HTH_LUXR"/>
    <property type="match status" value="1"/>
</dbReference>
<accession>A0A037ZPT1</accession>
<dbReference type="STRING" id="1454373.ACMU_07845"/>
<dbReference type="PROSITE" id="PS50043">
    <property type="entry name" value="HTH_LUXR_2"/>
    <property type="match status" value="1"/>
</dbReference>
<dbReference type="GO" id="GO:0003677">
    <property type="term" value="F:DNA binding"/>
    <property type="evidence" value="ECO:0007669"/>
    <property type="project" value="UniProtKB-KW"/>
</dbReference>
<dbReference type="RefSeq" id="WP_035257224.1">
    <property type="nucleotide sequence ID" value="NZ_JFKE01000002.1"/>
</dbReference>
<dbReference type="PRINTS" id="PR00038">
    <property type="entry name" value="HTHLUXR"/>
</dbReference>
<evidence type="ECO:0000313" key="7">
    <source>
        <dbReference type="Proteomes" id="UP000026249"/>
    </source>
</evidence>
<dbReference type="InterPro" id="IPR051015">
    <property type="entry name" value="EvgA-like"/>
</dbReference>
<keyword evidence="2" id="KW-0238">DNA-binding</keyword>
<dbReference type="SUPFAM" id="SSF52172">
    <property type="entry name" value="CheY-like"/>
    <property type="match status" value="1"/>
</dbReference>
<evidence type="ECO:0000259" key="5">
    <source>
        <dbReference type="PROSITE" id="PS50110"/>
    </source>
</evidence>
<dbReference type="PANTHER" id="PTHR45566">
    <property type="entry name" value="HTH-TYPE TRANSCRIPTIONAL REGULATOR YHJB-RELATED"/>
    <property type="match status" value="1"/>
</dbReference>
<dbReference type="InterPro" id="IPR058245">
    <property type="entry name" value="NreC/VraR/RcsB-like_REC"/>
</dbReference>
<evidence type="ECO:0000256" key="2">
    <source>
        <dbReference type="ARBA" id="ARBA00023125"/>
    </source>
</evidence>
<dbReference type="CDD" id="cd06170">
    <property type="entry name" value="LuxR_C_like"/>
    <property type="match status" value="1"/>
</dbReference>
<dbReference type="GO" id="GO:0000160">
    <property type="term" value="P:phosphorelay signal transduction system"/>
    <property type="evidence" value="ECO:0007669"/>
    <property type="project" value="InterPro"/>
</dbReference>
<feature type="domain" description="Response regulatory" evidence="5">
    <location>
        <begin position="2"/>
        <end position="118"/>
    </location>
</feature>
<comment type="caution">
    <text evidence="6">The sequence shown here is derived from an EMBL/GenBank/DDBJ whole genome shotgun (WGS) entry which is preliminary data.</text>
</comment>
<dbReference type="GO" id="GO:0006355">
    <property type="term" value="P:regulation of DNA-templated transcription"/>
    <property type="evidence" value="ECO:0007669"/>
    <property type="project" value="InterPro"/>
</dbReference>
<keyword evidence="7" id="KW-1185">Reference proteome</keyword>
<proteinExistence type="predicted"/>
<keyword evidence="1 3" id="KW-0597">Phosphoprotein</keyword>
<dbReference type="InterPro" id="IPR011006">
    <property type="entry name" value="CheY-like_superfamily"/>
</dbReference>
<evidence type="ECO:0000259" key="4">
    <source>
        <dbReference type="PROSITE" id="PS50043"/>
    </source>
</evidence>
<dbReference type="PANTHER" id="PTHR45566:SF2">
    <property type="entry name" value="NARL SUBFAMILY"/>
    <property type="match status" value="1"/>
</dbReference>
<feature type="modified residue" description="4-aspartylphosphate" evidence="3">
    <location>
        <position position="53"/>
    </location>
</feature>
<dbReference type="Gene3D" id="1.10.10.10">
    <property type="entry name" value="Winged helix-like DNA-binding domain superfamily/Winged helix DNA-binding domain"/>
    <property type="match status" value="1"/>
</dbReference>
<dbReference type="Proteomes" id="UP000026249">
    <property type="component" value="Unassembled WGS sequence"/>
</dbReference>
<dbReference type="InterPro" id="IPR016032">
    <property type="entry name" value="Sig_transdc_resp-reg_C-effctor"/>
</dbReference>
<dbReference type="AlphaFoldDB" id="A0A037ZPT1"/>
<dbReference type="InterPro" id="IPR001789">
    <property type="entry name" value="Sig_transdc_resp-reg_receiver"/>
</dbReference>
<evidence type="ECO:0000313" key="6">
    <source>
        <dbReference type="EMBL" id="KAJ56842.1"/>
    </source>
</evidence>
<evidence type="ECO:0000256" key="1">
    <source>
        <dbReference type="ARBA" id="ARBA00022553"/>
    </source>
</evidence>
<dbReference type="SUPFAM" id="SSF46894">
    <property type="entry name" value="C-terminal effector domain of the bipartite response regulators"/>
    <property type="match status" value="1"/>
</dbReference>
<dbReference type="CDD" id="cd17535">
    <property type="entry name" value="REC_NarL-like"/>
    <property type="match status" value="1"/>
</dbReference>
<dbReference type="Pfam" id="PF00196">
    <property type="entry name" value="GerE"/>
    <property type="match status" value="1"/>
</dbReference>
<dbReference type="Gene3D" id="3.40.50.2300">
    <property type="match status" value="1"/>
</dbReference>
<evidence type="ECO:0000256" key="3">
    <source>
        <dbReference type="PROSITE-ProRule" id="PRU00169"/>
    </source>
</evidence>
<reference evidence="6 7" key="1">
    <citation type="submission" date="2014-03" db="EMBL/GenBank/DDBJ databases">
        <title>Draft Genome Sequence of Actibacterium mucosum KCTC 23349, a Marine Alphaproteobacterium with Complex Ionic Requirements Isolated from Mediterranean Seawater at Malvarrosa Beach, Valencia, Spain.</title>
        <authorList>
            <person name="Arahal D.R."/>
            <person name="Shao Z."/>
            <person name="Lai Q."/>
            <person name="Pujalte M.J."/>
        </authorList>
    </citation>
    <scope>NUCLEOTIDE SEQUENCE [LARGE SCALE GENOMIC DNA]</scope>
    <source>
        <strain evidence="6 7">KCTC 23349</strain>
    </source>
</reference>
<organism evidence="6 7">
    <name type="scientific">Actibacterium mucosum KCTC 23349</name>
    <dbReference type="NCBI Taxonomy" id="1454373"/>
    <lineage>
        <taxon>Bacteria</taxon>
        <taxon>Pseudomonadati</taxon>
        <taxon>Pseudomonadota</taxon>
        <taxon>Alphaproteobacteria</taxon>
        <taxon>Rhodobacterales</taxon>
        <taxon>Roseobacteraceae</taxon>
        <taxon>Actibacterium</taxon>
    </lineage>
</organism>
<dbReference type="SMART" id="SM00448">
    <property type="entry name" value="REC"/>
    <property type="match status" value="1"/>
</dbReference>
<dbReference type="PROSITE" id="PS50110">
    <property type="entry name" value="RESPONSE_REGULATORY"/>
    <property type="match status" value="1"/>
</dbReference>
<sequence>MRILIADDHDLVRDTMAFYLLREGAQDVIGASDLPLAIQAVATHPPFDIILLDYAMPGMDGLGGLSRMRLAAGSVPVTLFSGRLTPSLAQSAVASGAAGVIPKSLKPQSLYAALHLMIAGECFLPFELTVAGPGTPDPNLTQRELDVLTGLGQGWSNKRIAAALGLQDVTVKSYVRSLCRKLGAHNRTHAALTARARDLI</sequence>
<evidence type="ECO:0008006" key="8">
    <source>
        <dbReference type="Google" id="ProtNLM"/>
    </source>
</evidence>
<name>A0A037ZPT1_9RHOB</name>
<feature type="domain" description="HTH luxR-type" evidence="4">
    <location>
        <begin position="133"/>
        <end position="198"/>
    </location>
</feature>
<dbReference type="PROSITE" id="PS00622">
    <property type="entry name" value="HTH_LUXR_1"/>
    <property type="match status" value="1"/>
</dbReference>
<dbReference type="EMBL" id="JFKE01000002">
    <property type="protein sequence ID" value="KAJ56842.1"/>
    <property type="molecule type" value="Genomic_DNA"/>
</dbReference>